<gene>
    <name evidence="2" type="ORF">B7Y86_02590</name>
</gene>
<accession>A0A258HQI2</accession>
<proteinExistence type="predicted"/>
<dbReference type="Gene3D" id="3.40.50.150">
    <property type="entry name" value="Vaccinia Virus protein VP39"/>
    <property type="match status" value="1"/>
</dbReference>
<evidence type="ECO:0000313" key="2">
    <source>
        <dbReference type="EMBL" id="OYX58593.1"/>
    </source>
</evidence>
<dbReference type="SUPFAM" id="SSF53335">
    <property type="entry name" value="S-adenosyl-L-methionine-dependent methyltransferases"/>
    <property type="match status" value="1"/>
</dbReference>
<dbReference type="AlphaFoldDB" id="A0A258HQI2"/>
<feature type="domain" description="Methyltransferase regulatory" evidence="1">
    <location>
        <begin position="220"/>
        <end position="302"/>
    </location>
</feature>
<dbReference type="InterPro" id="IPR018773">
    <property type="entry name" value="MeTrfase_reg_dom_prd"/>
</dbReference>
<evidence type="ECO:0000259" key="1">
    <source>
        <dbReference type="Pfam" id="PF10119"/>
    </source>
</evidence>
<dbReference type="CDD" id="cd02440">
    <property type="entry name" value="AdoMet_MTases"/>
    <property type="match status" value="1"/>
</dbReference>
<dbReference type="Pfam" id="PF10119">
    <property type="entry name" value="MethyTransf_Reg"/>
    <property type="match status" value="1"/>
</dbReference>
<reference evidence="2 3" key="1">
    <citation type="submission" date="2017-03" db="EMBL/GenBank/DDBJ databases">
        <title>Lifting the veil on microbial sulfur biogeochemistry in mining wastewaters.</title>
        <authorList>
            <person name="Kantor R.S."/>
            <person name="Colenbrander Nelson T."/>
            <person name="Marshall S."/>
            <person name="Bennett D."/>
            <person name="Apte S."/>
            <person name="Camacho D."/>
            <person name="Thomas B.C."/>
            <person name="Warren L.A."/>
            <person name="Banfield J.F."/>
        </authorList>
    </citation>
    <scope>NUCLEOTIDE SEQUENCE [LARGE SCALE GENOMIC DNA]</scope>
    <source>
        <strain evidence="2">32-68-21</strain>
    </source>
</reference>
<evidence type="ECO:0000313" key="3">
    <source>
        <dbReference type="Proteomes" id="UP000216147"/>
    </source>
</evidence>
<dbReference type="Pfam" id="PF13489">
    <property type="entry name" value="Methyltransf_23"/>
    <property type="match status" value="1"/>
</dbReference>
<name>A0A258HQI2_9CAUL</name>
<sequence length="514" mass="55691">MSATPGDSQGHYAELEYTAGYYHELGPAHLRFCGLIAGVDVAVPEAPTYLELGMGQGVSLAVHAAANLGDYWGVDINPAHVENARELAASFDGALQLDARSFEAFATRDDLPLFDIITLHGVWSWVSDASRRVIVDLIRDRLKPGGVVYLSYNCQPGWASRSPVRHLLKLGHAARPGGDAEARIEAALEFMEDVAAADGRFFAENRPAASHAASLRKVGAQYIGHEYLNADWHVPYFSEVAQALAEADLGFVTSARLLDRVNAIHLAPAGVALLDRQKDTVLRESVRDFLVNQQFRPDVFAKAARTLSPSEQAARLDAQAFVLVCGLDEIDFQLTGAQGEVVLSEVIYGPLAVALADEDFRPKTTTGLMAAPGVSTLRRSDVVAALINLVGMGVLRPAQAFTPEIRARCDSCNRLVLDRALTGPHLKHMASPVTGGGILTPRSAQLFLRAWLAGARTTDEIALSVWQVFETTNERAVRNGHEAADREDNLAALAEMARRFLDQTVPLYRALAIL</sequence>
<protein>
    <recommendedName>
        <fullName evidence="1">Methyltransferase regulatory domain-containing protein</fullName>
    </recommendedName>
</protein>
<comment type="caution">
    <text evidence="2">The sequence shown here is derived from an EMBL/GenBank/DDBJ whole genome shotgun (WGS) entry which is preliminary data.</text>
</comment>
<organism evidence="2 3">
    <name type="scientific">Brevundimonas subvibrioides</name>
    <dbReference type="NCBI Taxonomy" id="74313"/>
    <lineage>
        <taxon>Bacteria</taxon>
        <taxon>Pseudomonadati</taxon>
        <taxon>Pseudomonadota</taxon>
        <taxon>Alphaproteobacteria</taxon>
        <taxon>Caulobacterales</taxon>
        <taxon>Caulobacteraceae</taxon>
        <taxon>Brevundimonas</taxon>
    </lineage>
</organism>
<dbReference type="EMBL" id="NCEQ01000002">
    <property type="protein sequence ID" value="OYX58593.1"/>
    <property type="molecule type" value="Genomic_DNA"/>
</dbReference>
<dbReference type="Proteomes" id="UP000216147">
    <property type="component" value="Unassembled WGS sequence"/>
</dbReference>
<dbReference type="InterPro" id="IPR029063">
    <property type="entry name" value="SAM-dependent_MTases_sf"/>
</dbReference>